<evidence type="ECO:0000259" key="2">
    <source>
        <dbReference type="Pfam" id="PF22311"/>
    </source>
</evidence>
<dbReference type="Pfam" id="PF22311">
    <property type="entry name" value="DUF6970"/>
    <property type="match status" value="1"/>
</dbReference>
<feature type="domain" description="DUF6970" evidence="2">
    <location>
        <begin position="48"/>
        <end position="115"/>
    </location>
</feature>
<feature type="chain" id="PRO_5045221723" evidence="1">
    <location>
        <begin position="23"/>
        <end position="118"/>
    </location>
</feature>
<keyword evidence="1" id="KW-0732">Signal</keyword>
<evidence type="ECO:0000313" key="3">
    <source>
        <dbReference type="EMBL" id="MFD0992288.1"/>
    </source>
</evidence>
<gene>
    <name evidence="3" type="ORF">ACFQ1U_03640</name>
</gene>
<keyword evidence="4" id="KW-1185">Reference proteome</keyword>
<comment type="caution">
    <text evidence="3">The sequence shown here is derived from an EMBL/GenBank/DDBJ whole genome shotgun (WGS) entry which is preliminary data.</text>
</comment>
<feature type="signal peptide" evidence="1">
    <location>
        <begin position="1"/>
        <end position="22"/>
    </location>
</feature>
<evidence type="ECO:0000313" key="4">
    <source>
        <dbReference type="Proteomes" id="UP001597062"/>
    </source>
</evidence>
<dbReference type="Proteomes" id="UP001597062">
    <property type="component" value="Unassembled WGS sequence"/>
</dbReference>
<sequence>MKLFYQCLLFLCLISCAPKKEASQVNPIENKVWMQDFIKQIKDNPFPVKAMIVSYTYKNETVYLLDPCYQCPDAISTLYNAKHDKLCTFGGMMPNTNNCPDFFDTATDKKVLWKNFDE</sequence>
<dbReference type="InterPro" id="IPR054243">
    <property type="entry name" value="DUF6970"/>
</dbReference>
<accession>A0ABW3JP70</accession>
<name>A0ABW3JP70_9FLAO</name>
<reference evidence="4" key="1">
    <citation type="journal article" date="2019" name="Int. J. Syst. Evol. Microbiol.">
        <title>The Global Catalogue of Microorganisms (GCM) 10K type strain sequencing project: providing services to taxonomists for standard genome sequencing and annotation.</title>
        <authorList>
            <consortium name="The Broad Institute Genomics Platform"/>
            <consortium name="The Broad Institute Genome Sequencing Center for Infectious Disease"/>
            <person name="Wu L."/>
            <person name="Ma J."/>
        </authorList>
    </citation>
    <scope>NUCLEOTIDE SEQUENCE [LARGE SCALE GENOMIC DNA]</scope>
    <source>
        <strain evidence="4">CCUG 60527</strain>
    </source>
</reference>
<protein>
    <submittedName>
        <fullName evidence="3">DUF6970 domain-containing protein</fullName>
    </submittedName>
</protein>
<dbReference type="RefSeq" id="WP_386105419.1">
    <property type="nucleotide sequence ID" value="NZ_JBHTJR010000020.1"/>
</dbReference>
<organism evidence="3 4">
    <name type="scientific">Tenacibaculum geojense</name>
    <dbReference type="NCBI Taxonomy" id="915352"/>
    <lineage>
        <taxon>Bacteria</taxon>
        <taxon>Pseudomonadati</taxon>
        <taxon>Bacteroidota</taxon>
        <taxon>Flavobacteriia</taxon>
        <taxon>Flavobacteriales</taxon>
        <taxon>Flavobacteriaceae</taxon>
        <taxon>Tenacibaculum</taxon>
    </lineage>
</organism>
<dbReference type="EMBL" id="JBHTJR010000020">
    <property type="protein sequence ID" value="MFD0992288.1"/>
    <property type="molecule type" value="Genomic_DNA"/>
</dbReference>
<evidence type="ECO:0000256" key="1">
    <source>
        <dbReference type="SAM" id="SignalP"/>
    </source>
</evidence>
<proteinExistence type="predicted"/>